<keyword evidence="1" id="KW-0614">Plasmid</keyword>
<geneLocation type="plasmid" evidence="1 2">
    <name>p1</name>
</geneLocation>
<protein>
    <recommendedName>
        <fullName evidence="3">Plasmid mobilization relaxosome protein MobC</fullName>
    </recommendedName>
</protein>
<dbReference type="RefSeq" id="WP_257086892.1">
    <property type="nucleotide sequence ID" value="NZ_CP102098.1"/>
</dbReference>
<evidence type="ECO:0008006" key="3">
    <source>
        <dbReference type="Google" id="ProtNLM"/>
    </source>
</evidence>
<evidence type="ECO:0000313" key="2">
    <source>
        <dbReference type="Proteomes" id="UP001058602"/>
    </source>
</evidence>
<reference evidence="1" key="1">
    <citation type="submission" date="2022-07" db="EMBL/GenBank/DDBJ databases">
        <title>Complete genome of Vibrio japonicus strain JCM 31412T and phylogenomic assessment of the Nereis clade of the genus Vibrio.</title>
        <authorList>
            <person name="Shlafstein M.D."/>
            <person name="Emsley S.A."/>
            <person name="Ushijima B."/>
            <person name="Videau P."/>
            <person name="Saw J.H."/>
        </authorList>
    </citation>
    <scope>NUCLEOTIDE SEQUENCE</scope>
    <source>
        <strain evidence="1">JCM 31412</strain>
        <plasmid evidence="1">p1</plasmid>
    </source>
</reference>
<evidence type="ECO:0000313" key="1">
    <source>
        <dbReference type="EMBL" id="UUM33204.1"/>
    </source>
</evidence>
<accession>A0ABY5LM81</accession>
<name>A0ABY5LM81_9VIBR</name>
<dbReference type="EMBL" id="CP102098">
    <property type="protein sequence ID" value="UUM33204.1"/>
    <property type="molecule type" value="Genomic_DNA"/>
</dbReference>
<gene>
    <name evidence="1" type="ORF">NP165_19960</name>
</gene>
<dbReference type="Proteomes" id="UP001058602">
    <property type="component" value="Plasmid p1"/>
</dbReference>
<keyword evidence="2" id="KW-1185">Reference proteome</keyword>
<sequence length="140" mass="15425">MSKPGNEKLTESVALRLPEGLYNRLLGEATLQGVSLGQHIRQRLGEVGTAPIQSAVSLEKIERAAAAAAQIKKAKKIKSSDEKQRLIYLFNKTSNNVNQLAHRANLDYNAGTISEATYSNILDQLELMARYMKAVIKDVD</sequence>
<proteinExistence type="predicted"/>
<organism evidence="1 2">
    <name type="scientific">Vibrio japonicus</name>
    <dbReference type="NCBI Taxonomy" id="1824638"/>
    <lineage>
        <taxon>Bacteria</taxon>
        <taxon>Pseudomonadati</taxon>
        <taxon>Pseudomonadota</taxon>
        <taxon>Gammaproteobacteria</taxon>
        <taxon>Vibrionales</taxon>
        <taxon>Vibrionaceae</taxon>
        <taxon>Vibrio</taxon>
    </lineage>
</organism>